<proteinExistence type="predicted"/>
<dbReference type="InterPro" id="IPR006047">
    <property type="entry name" value="GH13_cat_dom"/>
</dbReference>
<dbReference type="CDD" id="cd11313">
    <property type="entry name" value="AmyAc_arch_bac_AmyA"/>
    <property type="match status" value="1"/>
</dbReference>
<dbReference type="Pfam" id="PF00128">
    <property type="entry name" value="Alpha-amylase"/>
    <property type="match status" value="2"/>
</dbReference>
<dbReference type="Gene3D" id="2.60.40.1180">
    <property type="entry name" value="Golgi alpha-mannosidase II"/>
    <property type="match status" value="1"/>
</dbReference>
<keyword evidence="3" id="KW-1185">Reference proteome</keyword>
<dbReference type="AlphaFoldDB" id="A0A1M7YMW3"/>
<dbReference type="SMART" id="SM00642">
    <property type="entry name" value="Aamy"/>
    <property type="match status" value="1"/>
</dbReference>
<evidence type="ECO:0000313" key="2">
    <source>
        <dbReference type="EMBL" id="SHO53886.1"/>
    </source>
</evidence>
<reference evidence="2 3" key="1">
    <citation type="submission" date="2016-12" db="EMBL/GenBank/DDBJ databases">
        <authorList>
            <person name="Song W.-J."/>
            <person name="Kurnit D.M."/>
        </authorList>
    </citation>
    <scope>NUCLEOTIDE SEQUENCE [LARGE SCALE GENOMIC DNA]</scope>
    <source>
        <strain evidence="2 3">DSM 12503</strain>
    </source>
</reference>
<dbReference type="GO" id="GO:0005975">
    <property type="term" value="P:carbohydrate metabolic process"/>
    <property type="evidence" value="ECO:0007669"/>
    <property type="project" value="InterPro"/>
</dbReference>
<dbReference type="EMBL" id="FRFD01000015">
    <property type="protein sequence ID" value="SHO53886.1"/>
    <property type="molecule type" value="Genomic_DNA"/>
</dbReference>
<dbReference type="InterPro" id="IPR041331">
    <property type="entry name" value="Bac_A_amyl_C"/>
</dbReference>
<dbReference type="SUPFAM" id="SSF51445">
    <property type="entry name" value="(Trans)glycosidases"/>
    <property type="match status" value="1"/>
</dbReference>
<feature type="domain" description="Glycosyl hydrolase family 13 catalytic" evidence="1">
    <location>
        <begin position="12"/>
        <end position="351"/>
    </location>
</feature>
<accession>A0A1M7YMW3</accession>
<dbReference type="STRING" id="1121345.SAMN02745217_04347"/>
<dbReference type="OrthoDB" id="9805159at2"/>
<dbReference type="Gene3D" id="3.20.20.80">
    <property type="entry name" value="Glycosidases"/>
    <property type="match status" value="1"/>
</dbReference>
<dbReference type="Proteomes" id="UP000184612">
    <property type="component" value="Unassembled WGS sequence"/>
</dbReference>
<dbReference type="Pfam" id="PF18612">
    <property type="entry name" value="Bac_A_amyl_C"/>
    <property type="match status" value="1"/>
</dbReference>
<sequence length="441" mass="51786">MARDTKTGLRNMVMYSAFMRNHTEEGTFRAFAKDLDRIKRLGVDIIWLMPIHPVGEAKRKGKDGSPYAISDYRKTNPDYGTMEDFIFLVDEIHKRDMKCIIDVVYNHTSPDSLLAKSNPGYFYRKEDGKMGNRIGEWTDVIDLDYSNPELWQYQIDTLKMWAEIVDGFRCDVAPMVPIDFWKEAREEVKKIKDDCIWLAESSHYSFVKYMRDHHMECSTDNDLYQAFDLCYDYDVYPGFVKYLKGKHGLGHYIESLIMQEGIYPENYVKLRFLENHDNERLASHVKEEADRINWIAFSYFEKGTTLIYEGEEVQAEHRPSIFDKDIIIWEEEKDISDLMKNLYQIKQNALRSQGVYSLKAYEEKDIIIGRYKEENDGLLGIFRVKGNCPEVSIEAEDGIYKNLFDNREVQVTNGIIKTEKCPIIFQAKLRKENDTEPFETA</sequence>
<dbReference type="RefSeq" id="WP_073590973.1">
    <property type="nucleotide sequence ID" value="NZ_FRFD01000015.1"/>
</dbReference>
<name>A0A1M7YMW3_9FIRM</name>
<dbReference type="InterPro" id="IPR013780">
    <property type="entry name" value="Glyco_hydro_b"/>
</dbReference>
<dbReference type="PANTHER" id="PTHR47786">
    <property type="entry name" value="ALPHA-1,4-GLUCAN:MALTOSE-1-PHOSPHATE MALTOSYLTRANSFERASE"/>
    <property type="match status" value="1"/>
</dbReference>
<gene>
    <name evidence="2" type="ORF">SAMN02745217_04347</name>
</gene>
<dbReference type="PANTHER" id="PTHR47786:SF2">
    <property type="entry name" value="GLYCOSYL HYDROLASE FAMILY 13 CATALYTIC DOMAIN-CONTAINING PROTEIN"/>
    <property type="match status" value="1"/>
</dbReference>
<protein>
    <submittedName>
        <fullName evidence="2">Alpha amylase, catalytic domain</fullName>
    </submittedName>
</protein>
<dbReference type="InterPro" id="IPR017853">
    <property type="entry name" value="GH"/>
</dbReference>
<evidence type="ECO:0000259" key="1">
    <source>
        <dbReference type="SMART" id="SM00642"/>
    </source>
</evidence>
<organism evidence="2 3">
    <name type="scientific">Anaerocolumna xylanovorans DSM 12503</name>
    <dbReference type="NCBI Taxonomy" id="1121345"/>
    <lineage>
        <taxon>Bacteria</taxon>
        <taxon>Bacillati</taxon>
        <taxon>Bacillota</taxon>
        <taxon>Clostridia</taxon>
        <taxon>Lachnospirales</taxon>
        <taxon>Lachnospiraceae</taxon>
        <taxon>Anaerocolumna</taxon>
    </lineage>
</organism>
<evidence type="ECO:0000313" key="3">
    <source>
        <dbReference type="Proteomes" id="UP000184612"/>
    </source>
</evidence>